<name>A0A0E0II32_ORYNI</name>
<dbReference type="HOGENOM" id="CLU_000288_41_0_1"/>
<dbReference type="GO" id="GO:0016020">
    <property type="term" value="C:membrane"/>
    <property type="evidence" value="ECO:0007669"/>
    <property type="project" value="UniProtKB-SubCell"/>
</dbReference>
<dbReference type="PANTHER" id="PTHR45631">
    <property type="entry name" value="OS07G0107800 PROTEIN-RELATED"/>
    <property type="match status" value="1"/>
</dbReference>
<reference evidence="3" key="2">
    <citation type="submission" date="2018-04" db="EMBL/GenBank/DDBJ databases">
        <title>OnivRS2 (Oryza nivara Reference Sequence Version 2).</title>
        <authorList>
            <person name="Zhang J."/>
            <person name="Kudrna D."/>
            <person name="Lee S."/>
            <person name="Talag J."/>
            <person name="Rajasekar S."/>
            <person name="Welchert J."/>
            <person name="Hsing Y.-I."/>
            <person name="Wing R.A."/>
        </authorList>
    </citation>
    <scope>NUCLEOTIDE SEQUENCE [LARGE SCALE GENOMIC DNA]</scope>
    <source>
        <strain evidence="3">SL10</strain>
    </source>
</reference>
<organism evidence="3">
    <name type="scientific">Oryza nivara</name>
    <name type="common">Indian wild rice</name>
    <name type="synonym">Oryza sativa f. spontanea</name>
    <dbReference type="NCBI Taxonomy" id="4536"/>
    <lineage>
        <taxon>Eukaryota</taxon>
        <taxon>Viridiplantae</taxon>
        <taxon>Streptophyta</taxon>
        <taxon>Embryophyta</taxon>
        <taxon>Tracheophyta</taxon>
        <taxon>Spermatophyta</taxon>
        <taxon>Magnoliopsida</taxon>
        <taxon>Liliopsida</taxon>
        <taxon>Poales</taxon>
        <taxon>Poaceae</taxon>
        <taxon>BOP clade</taxon>
        <taxon>Oryzoideae</taxon>
        <taxon>Oryzeae</taxon>
        <taxon>Oryzinae</taxon>
        <taxon>Oryza</taxon>
    </lineage>
</organism>
<evidence type="ECO:0000313" key="4">
    <source>
        <dbReference type="Proteomes" id="UP000006591"/>
    </source>
</evidence>
<evidence type="ECO:0000256" key="1">
    <source>
        <dbReference type="ARBA" id="ARBA00004167"/>
    </source>
</evidence>
<protein>
    <recommendedName>
        <fullName evidence="2">Malectin-like domain-containing protein</fullName>
    </recommendedName>
</protein>
<dbReference type="Proteomes" id="UP000006591">
    <property type="component" value="Chromosome 9"/>
</dbReference>
<dbReference type="Pfam" id="PF12819">
    <property type="entry name" value="Malectin_like"/>
    <property type="match status" value="1"/>
</dbReference>
<reference evidence="3" key="1">
    <citation type="submission" date="2015-04" db="UniProtKB">
        <authorList>
            <consortium name="EnsemblPlants"/>
        </authorList>
    </citation>
    <scope>IDENTIFICATION</scope>
    <source>
        <strain evidence="3">SL10</strain>
    </source>
</reference>
<dbReference type="EnsemblPlants" id="ONIVA09G06000.3">
    <property type="protein sequence ID" value="ONIVA09G06000.3"/>
    <property type="gene ID" value="ONIVA09G06000"/>
</dbReference>
<feature type="domain" description="Malectin-like" evidence="2">
    <location>
        <begin position="22"/>
        <end position="178"/>
    </location>
</feature>
<evidence type="ECO:0000313" key="3">
    <source>
        <dbReference type="EnsemblPlants" id="ONIVA09G06000.3"/>
    </source>
</evidence>
<keyword evidence="4" id="KW-1185">Reference proteome</keyword>
<comment type="subcellular location">
    <subcellularLocation>
        <location evidence="1">Membrane</location>
        <topology evidence="1">Single-pass membrane protein</topology>
    </subcellularLocation>
</comment>
<dbReference type="Gramene" id="ONIVA09G06000.3">
    <property type="protein sequence ID" value="ONIVA09G06000.3"/>
    <property type="gene ID" value="ONIVA09G06000"/>
</dbReference>
<evidence type="ECO:0000259" key="2">
    <source>
        <dbReference type="Pfam" id="PF12819"/>
    </source>
</evidence>
<sequence length="182" mass="20210">MLVERRKCNGVDEVGEISFISIDCGLEADSSYLGDLTGLTYVPDGPYIDGGENQKVTTVYRNRWWGPDTRTLHTVRSFPSAKGQRNCYSLPTHVGSKYLIRLDFLYGNYDGMDNPSLKFNLTLGVKHWDTVSLDTTDGNDGYNVHEAVFVAWASWAPVCLINIGQGTPFVSTVELRPLGILP</sequence>
<dbReference type="InterPro" id="IPR024788">
    <property type="entry name" value="Malectin-like_Carb-bd_dom"/>
</dbReference>
<proteinExistence type="predicted"/>
<dbReference type="AlphaFoldDB" id="A0A0E0II32"/>
<dbReference type="PANTHER" id="PTHR45631:SF6">
    <property type="entry name" value="OS09G0352000 PROTEIN"/>
    <property type="match status" value="1"/>
</dbReference>
<accession>A0A0E0II32</accession>